<accession>A0A7M7PLG8</accession>
<feature type="compositionally biased region" description="Low complexity" evidence="12">
    <location>
        <begin position="325"/>
        <end position="335"/>
    </location>
</feature>
<dbReference type="GO" id="GO:0035591">
    <property type="term" value="F:signaling adaptor activity"/>
    <property type="evidence" value="ECO:0000318"/>
    <property type="project" value="GO_Central"/>
</dbReference>
<dbReference type="Pfam" id="PF07815">
    <property type="entry name" value="Abi_HHR"/>
    <property type="match status" value="1"/>
</dbReference>
<feature type="compositionally biased region" description="Basic and acidic residues" evidence="12">
    <location>
        <begin position="229"/>
        <end position="242"/>
    </location>
</feature>
<dbReference type="PROSITE" id="PS50002">
    <property type="entry name" value="SH3"/>
    <property type="match status" value="1"/>
</dbReference>
<dbReference type="PROSITE" id="PS50192">
    <property type="entry name" value="T_SNARE"/>
    <property type="match status" value="1"/>
</dbReference>
<evidence type="ECO:0000259" key="13">
    <source>
        <dbReference type="PROSITE" id="PS50002"/>
    </source>
</evidence>
<dbReference type="GeneID" id="576133"/>
<evidence type="ECO:0000256" key="2">
    <source>
        <dbReference type="ARBA" id="ARBA00004486"/>
    </source>
</evidence>
<dbReference type="RefSeq" id="XP_030853494.1">
    <property type="nucleotide sequence ID" value="XM_030997634.1"/>
</dbReference>
<dbReference type="OMA" id="NTAHHNQ"/>
<evidence type="ECO:0000259" key="14">
    <source>
        <dbReference type="PROSITE" id="PS50192"/>
    </source>
</evidence>
<feature type="compositionally biased region" description="Low complexity" evidence="12">
    <location>
        <begin position="267"/>
        <end position="278"/>
    </location>
</feature>
<reference evidence="16" key="1">
    <citation type="submission" date="2015-02" db="EMBL/GenBank/DDBJ databases">
        <title>Genome sequencing for Strongylocentrotus purpuratus.</title>
        <authorList>
            <person name="Murali S."/>
            <person name="Liu Y."/>
            <person name="Vee V."/>
            <person name="English A."/>
            <person name="Wang M."/>
            <person name="Skinner E."/>
            <person name="Han Y."/>
            <person name="Muzny D.M."/>
            <person name="Worley K.C."/>
            <person name="Gibbs R.A."/>
        </authorList>
    </citation>
    <scope>NUCLEOTIDE SEQUENCE</scope>
</reference>
<comment type="similarity">
    <text evidence="4">Belongs to the ABI family.</text>
</comment>
<dbReference type="GO" id="GO:0048858">
    <property type="term" value="P:cell projection morphogenesis"/>
    <property type="evidence" value="ECO:0000318"/>
    <property type="project" value="GO_Central"/>
</dbReference>
<keyword evidence="8" id="KW-0175">Coiled coil</keyword>
<dbReference type="FunCoup" id="A0A7M7PLG8">
    <property type="interactions" value="1545"/>
</dbReference>
<feature type="region of interest" description="Disordered" evidence="12">
    <location>
        <begin position="358"/>
        <end position="386"/>
    </location>
</feature>
<keyword evidence="7" id="KW-0597">Phosphoprotein</keyword>
<dbReference type="InterPro" id="IPR036028">
    <property type="entry name" value="SH3-like_dom_sf"/>
</dbReference>
<evidence type="ECO:0000256" key="1">
    <source>
        <dbReference type="ARBA" id="ARBA00004245"/>
    </source>
</evidence>
<feature type="domain" description="SH3" evidence="13">
    <location>
        <begin position="421"/>
        <end position="479"/>
    </location>
</feature>
<evidence type="ECO:0000256" key="11">
    <source>
        <dbReference type="PROSITE-ProRule" id="PRU00192"/>
    </source>
</evidence>
<evidence type="ECO:0000256" key="9">
    <source>
        <dbReference type="ARBA" id="ARBA00023212"/>
    </source>
</evidence>
<proteinExistence type="inferred from homology"/>
<dbReference type="Gene3D" id="6.10.140.1620">
    <property type="match status" value="1"/>
</dbReference>
<dbReference type="InterPro" id="IPR028457">
    <property type="entry name" value="ABI"/>
</dbReference>
<dbReference type="PRINTS" id="PR00452">
    <property type="entry name" value="SH3DOMAIN"/>
</dbReference>
<organism evidence="15 16">
    <name type="scientific">Strongylocentrotus purpuratus</name>
    <name type="common">Purple sea urchin</name>
    <dbReference type="NCBI Taxonomy" id="7668"/>
    <lineage>
        <taxon>Eukaryota</taxon>
        <taxon>Metazoa</taxon>
        <taxon>Echinodermata</taxon>
        <taxon>Eleutherozoa</taxon>
        <taxon>Echinozoa</taxon>
        <taxon>Echinoidea</taxon>
        <taxon>Euechinoidea</taxon>
        <taxon>Echinacea</taxon>
        <taxon>Camarodonta</taxon>
        <taxon>Echinidea</taxon>
        <taxon>Strongylocentrotidae</taxon>
        <taxon>Strongylocentrotus</taxon>
    </lineage>
</organism>
<dbReference type="InterPro" id="IPR000727">
    <property type="entry name" value="T_SNARE_dom"/>
</dbReference>
<keyword evidence="9" id="KW-0206">Cytoskeleton</keyword>
<dbReference type="InterPro" id="IPR028455">
    <property type="entry name" value="ABI3_SH3"/>
</dbReference>
<keyword evidence="6" id="KW-0963">Cytoplasm</keyword>
<dbReference type="GO" id="GO:0005856">
    <property type="term" value="C:cytoskeleton"/>
    <property type="evidence" value="ECO:0007669"/>
    <property type="project" value="UniProtKB-SubCell"/>
</dbReference>
<feature type="region of interest" description="Disordered" evidence="12">
    <location>
        <begin position="229"/>
        <end position="343"/>
    </location>
</feature>
<dbReference type="AlphaFoldDB" id="A0A7M7PLG8"/>
<dbReference type="SMART" id="SM00326">
    <property type="entry name" value="SH3"/>
    <property type="match status" value="1"/>
</dbReference>
<dbReference type="Pfam" id="PF14604">
    <property type="entry name" value="SH3_9"/>
    <property type="match status" value="1"/>
</dbReference>
<dbReference type="GO" id="GO:0030027">
    <property type="term" value="C:lamellipodium"/>
    <property type="evidence" value="ECO:0000318"/>
    <property type="project" value="GO_Central"/>
</dbReference>
<feature type="compositionally biased region" description="Pro residues" evidence="12">
    <location>
        <begin position="254"/>
        <end position="266"/>
    </location>
</feature>
<dbReference type="FunFam" id="2.30.30.40:FF:000002">
    <property type="entry name" value="abl interactor 1 isoform X1"/>
    <property type="match status" value="1"/>
</dbReference>
<dbReference type="InterPro" id="IPR012849">
    <property type="entry name" value="Abl-interactor_HHR_dom"/>
</dbReference>
<dbReference type="CDD" id="cd11826">
    <property type="entry name" value="SH3_Abi"/>
    <property type="match status" value="1"/>
</dbReference>
<evidence type="ECO:0000256" key="5">
    <source>
        <dbReference type="ARBA" id="ARBA00022443"/>
    </source>
</evidence>
<dbReference type="InterPro" id="IPR001452">
    <property type="entry name" value="SH3_domain"/>
</dbReference>
<dbReference type="RefSeq" id="XP_781565.2">
    <property type="nucleotide sequence ID" value="XM_776472.4"/>
</dbReference>
<dbReference type="GO" id="GO:0098858">
    <property type="term" value="C:actin-based cell projection"/>
    <property type="evidence" value="ECO:0000318"/>
    <property type="project" value="GO_Central"/>
</dbReference>
<evidence type="ECO:0000313" key="15">
    <source>
        <dbReference type="EnsemblMetazoa" id="XP_030853494"/>
    </source>
</evidence>
<feature type="compositionally biased region" description="Pro residues" evidence="12">
    <location>
        <begin position="297"/>
        <end position="324"/>
    </location>
</feature>
<evidence type="ECO:0000256" key="6">
    <source>
        <dbReference type="ARBA" id="ARBA00022490"/>
    </source>
</evidence>
<protein>
    <submittedName>
        <fullName evidence="15">Uncharacterized protein</fullName>
    </submittedName>
</protein>
<dbReference type="SUPFAM" id="SSF50044">
    <property type="entry name" value="SH3-domain"/>
    <property type="match status" value="1"/>
</dbReference>
<name>A0A7M7PLG8_STRPU</name>
<feature type="domain" description="T-SNARE coiled-coil homology" evidence="14">
    <location>
        <begin position="45"/>
        <end position="107"/>
    </location>
</feature>
<keyword evidence="5 11" id="KW-0728">SH3 domain</keyword>
<feature type="region of interest" description="Disordered" evidence="12">
    <location>
        <begin position="154"/>
        <end position="193"/>
    </location>
</feature>
<comment type="subcellular location">
    <subcellularLocation>
        <location evidence="2">Cell projection</location>
        <location evidence="2">Filopodium</location>
    </subcellularLocation>
    <subcellularLocation>
        <location evidence="3">Cell projection</location>
        <location evidence="3">Lamellipodium</location>
    </subcellularLocation>
    <subcellularLocation>
        <location evidence="1">Cytoplasm</location>
        <location evidence="1">Cytoskeleton</location>
    </subcellularLocation>
</comment>
<keyword evidence="16" id="KW-1185">Reference proteome</keyword>
<evidence type="ECO:0000256" key="10">
    <source>
        <dbReference type="ARBA" id="ARBA00023273"/>
    </source>
</evidence>
<evidence type="ECO:0000313" key="16">
    <source>
        <dbReference type="Proteomes" id="UP000007110"/>
    </source>
</evidence>
<dbReference type="GeneID" id="115929182"/>
<evidence type="ECO:0000256" key="7">
    <source>
        <dbReference type="ARBA" id="ARBA00022553"/>
    </source>
</evidence>
<keyword evidence="10" id="KW-0966">Cell projection</keyword>
<sequence>MSTLELLFENEIPAGRQALQDSHHNLQDVANYCEDNYLKATDKRRALEETKNFTTQSLASVAYQINTLATSMLQMLDLQATQLATMESSINHIAQNVAIHKEKVARREIGVLTTNKNCPRTHKVITPPNPEKQLKYKSAPIDFQALDDVGHGLKLSSPSTVSGRATRERADSQASTSTSNSGGGGYEALPVYQPRLDDPYNSMRRRMPNHPPVAPTVPSQYMSIGRVGMRDSQHGAPPKERPSIQGYMQGQPEPNVPPAPPPPPSMPGTLPGMGHAGQAPPPPPPGMGGPSHTHMGQPPPPNMGPPAPPAPPIGGMMPPAPSPAPAAHQPPQAAHQPPPQQQPNFAAQLNQAIGMRPGAGEAKRSSINPYGDIGMPPPPDMGGSDLPPPPMDAIVYSRESIVMPPPPEFEQAEDDQIVPAQYIEKVVAVFDYGADREDELSFEEGSIIYVLKKNEDGWYEGVSHGMTGLFPGNYVELCP</sequence>
<dbReference type="PANTHER" id="PTHR10460">
    <property type="entry name" value="ABL INTERACTOR FAMILY MEMBER"/>
    <property type="match status" value="1"/>
</dbReference>
<evidence type="ECO:0000256" key="12">
    <source>
        <dbReference type="SAM" id="MobiDB-lite"/>
    </source>
</evidence>
<evidence type="ECO:0000256" key="3">
    <source>
        <dbReference type="ARBA" id="ARBA00004510"/>
    </source>
</evidence>
<dbReference type="OrthoDB" id="5971719at2759"/>
<dbReference type="Gene3D" id="2.30.30.40">
    <property type="entry name" value="SH3 Domains"/>
    <property type="match status" value="1"/>
</dbReference>
<feature type="compositionally biased region" description="Pro residues" evidence="12">
    <location>
        <begin position="375"/>
        <end position="386"/>
    </location>
</feature>
<evidence type="ECO:0000256" key="8">
    <source>
        <dbReference type="ARBA" id="ARBA00023054"/>
    </source>
</evidence>
<dbReference type="Proteomes" id="UP000007110">
    <property type="component" value="Unassembled WGS sequence"/>
</dbReference>
<dbReference type="GO" id="GO:0031209">
    <property type="term" value="C:SCAR complex"/>
    <property type="evidence" value="ECO:0000318"/>
    <property type="project" value="GO_Central"/>
</dbReference>
<dbReference type="GO" id="GO:0001764">
    <property type="term" value="P:neuron migration"/>
    <property type="evidence" value="ECO:0000318"/>
    <property type="project" value="GO_Central"/>
</dbReference>
<reference evidence="15" key="2">
    <citation type="submission" date="2021-01" db="UniProtKB">
        <authorList>
            <consortium name="EnsemblMetazoa"/>
        </authorList>
    </citation>
    <scope>IDENTIFICATION</scope>
</reference>
<dbReference type="KEGG" id="spu:576133"/>
<dbReference type="InParanoid" id="A0A7M7PLG8"/>
<dbReference type="KEGG" id="spu:115929182"/>
<dbReference type="PRINTS" id="PR00499">
    <property type="entry name" value="P67PHOX"/>
</dbReference>
<dbReference type="PANTHER" id="PTHR10460:SF0">
    <property type="entry name" value="ABELSON INTERACTING PROTEIN, ISOFORM D"/>
    <property type="match status" value="1"/>
</dbReference>
<dbReference type="GO" id="GO:0030175">
    <property type="term" value="C:filopodium"/>
    <property type="evidence" value="ECO:0007669"/>
    <property type="project" value="UniProtKB-SubCell"/>
</dbReference>
<evidence type="ECO:0000256" key="4">
    <source>
        <dbReference type="ARBA" id="ARBA00010020"/>
    </source>
</evidence>
<dbReference type="EnsemblMetazoa" id="XM_030997634">
    <property type="protein sequence ID" value="XP_030853494"/>
    <property type="gene ID" value="LOC115929182"/>
</dbReference>
<dbReference type="EnsemblMetazoa" id="XM_776472">
    <property type="protein sequence ID" value="XP_781565"/>
    <property type="gene ID" value="LOC576133"/>
</dbReference>